<dbReference type="InterPro" id="IPR027417">
    <property type="entry name" value="P-loop_NTPase"/>
</dbReference>
<dbReference type="Pfam" id="PF13245">
    <property type="entry name" value="AAA_19"/>
    <property type="match status" value="1"/>
</dbReference>
<dbReference type="STRING" id="27342.A0A0H2QYP2"/>
<reference evidence="1 2" key="1">
    <citation type="submission" date="2015-04" db="EMBL/GenBank/DDBJ databases">
        <title>Complete genome sequence of Schizopora paradoxa KUC8140, a cosmopolitan wood degrader in East Asia.</title>
        <authorList>
            <consortium name="DOE Joint Genome Institute"/>
            <person name="Min B."/>
            <person name="Park H."/>
            <person name="Jang Y."/>
            <person name="Kim J.-J."/>
            <person name="Kim K.H."/>
            <person name="Pangilinan J."/>
            <person name="Lipzen A."/>
            <person name="Riley R."/>
            <person name="Grigoriev I.V."/>
            <person name="Spatafora J.W."/>
            <person name="Choi I.-G."/>
        </authorList>
    </citation>
    <scope>NUCLEOTIDE SEQUENCE [LARGE SCALE GENOMIC DNA]</scope>
    <source>
        <strain evidence="1 2">KUC8140</strain>
    </source>
</reference>
<organism evidence="1 2">
    <name type="scientific">Schizopora paradoxa</name>
    <dbReference type="NCBI Taxonomy" id="27342"/>
    <lineage>
        <taxon>Eukaryota</taxon>
        <taxon>Fungi</taxon>
        <taxon>Dikarya</taxon>
        <taxon>Basidiomycota</taxon>
        <taxon>Agaricomycotina</taxon>
        <taxon>Agaricomycetes</taxon>
        <taxon>Hymenochaetales</taxon>
        <taxon>Schizoporaceae</taxon>
        <taxon>Schizopora</taxon>
    </lineage>
</organism>
<name>A0A0H2QYP2_9AGAM</name>
<dbReference type="SUPFAM" id="SSF52540">
    <property type="entry name" value="P-loop containing nucleoside triphosphate hydrolases"/>
    <property type="match status" value="1"/>
</dbReference>
<dbReference type="EMBL" id="KQ086709">
    <property type="protein sequence ID" value="KLO04102.1"/>
    <property type="molecule type" value="Genomic_DNA"/>
</dbReference>
<accession>A0A0H2QYP2</accession>
<dbReference type="InterPro" id="IPR051055">
    <property type="entry name" value="PIF1_helicase"/>
</dbReference>
<dbReference type="Gene3D" id="3.40.50.300">
    <property type="entry name" value="P-loop containing nucleotide triphosphate hydrolases"/>
    <property type="match status" value="1"/>
</dbReference>
<dbReference type="AlphaFoldDB" id="A0A0H2QYP2"/>
<feature type="non-terminal residue" evidence="1">
    <location>
        <position position="125"/>
    </location>
</feature>
<proteinExistence type="predicted"/>
<dbReference type="PANTHER" id="PTHR47642">
    <property type="entry name" value="ATP-DEPENDENT DNA HELICASE"/>
    <property type="match status" value="1"/>
</dbReference>
<dbReference type="InParanoid" id="A0A0H2QYP2"/>
<protein>
    <submittedName>
        <fullName evidence="1">Uncharacterized protein</fullName>
    </submittedName>
</protein>
<keyword evidence="2" id="KW-1185">Reference proteome</keyword>
<gene>
    <name evidence="1" type="ORF">SCHPADRAFT_841031</name>
</gene>
<dbReference type="OrthoDB" id="432234at2759"/>
<evidence type="ECO:0000313" key="1">
    <source>
        <dbReference type="EMBL" id="KLO04102.1"/>
    </source>
</evidence>
<dbReference type="Proteomes" id="UP000053477">
    <property type="component" value="Unassembled WGS sequence"/>
</dbReference>
<evidence type="ECO:0000313" key="2">
    <source>
        <dbReference type="Proteomes" id="UP000053477"/>
    </source>
</evidence>
<sequence>MNGGIDVSSEIKPLRLFLCGPGGTGKTHVIHSVQEVMKYYGCEHQLRFLAPTGNAAALIDGMTCHKGLGLKITSSGSASINGKDPNSCEALVSIHNKTVLRDEWRNVKVLFIDEVSLLSLQLLCE</sequence>